<proteinExistence type="predicted"/>
<gene>
    <name evidence="1" type="ORF">GCM10022406_39800</name>
</gene>
<organism evidence="1 2">
    <name type="scientific">Hymenobacter algoricola</name>
    <dbReference type="NCBI Taxonomy" id="486267"/>
    <lineage>
        <taxon>Bacteria</taxon>
        <taxon>Pseudomonadati</taxon>
        <taxon>Bacteroidota</taxon>
        <taxon>Cytophagia</taxon>
        <taxon>Cytophagales</taxon>
        <taxon>Hymenobacteraceae</taxon>
        <taxon>Hymenobacter</taxon>
    </lineage>
</organism>
<sequence>MKVTNIPGGRVAIEFQDGSQIICATWVQPHAAALEPSTIKDLILQAAAGDVTARARRHYLEFNYKLNLT</sequence>
<comment type="caution">
    <text evidence="1">The sequence shown here is derived from an EMBL/GenBank/DDBJ whole genome shotgun (WGS) entry which is preliminary data.</text>
</comment>
<accession>A0ABP7NU69</accession>
<dbReference type="RefSeq" id="WP_345117749.1">
    <property type="nucleotide sequence ID" value="NZ_BAABDH010000112.1"/>
</dbReference>
<dbReference type="Proteomes" id="UP001499909">
    <property type="component" value="Unassembled WGS sequence"/>
</dbReference>
<reference evidence="2" key="1">
    <citation type="journal article" date="2019" name="Int. J. Syst. Evol. Microbiol.">
        <title>The Global Catalogue of Microorganisms (GCM) 10K type strain sequencing project: providing services to taxonomists for standard genome sequencing and annotation.</title>
        <authorList>
            <consortium name="The Broad Institute Genomics Platform"/>
            <consortium name="The Broad Institute Genome Sequencing Center for Infectious Disease"/>
            <person name="Wu L."/>
            <person name="Ma J."/>
        </authorList>
    </citation>
    <scope>NUCLEOTIDE SEQUENCE [LARGE SCALE GENOMIC DNA]</scope>
    <source>
        <strain evidence="2">JCM 17214</strain>
    </source>
</reference>
<name>A0ABP7NU69_9BACT</name>
<evidence type="ECO:0000313" key="2">
    <source>
        <dbReference type="Proteomes" id="UP001499909"/>
    </source>
</evidence>
<protein>
    <recommendedName>
        <fullName evidence="3">KTSC domain-containing protein</fullName>
    </recommendedName>
</protein>
<evidence type="ECO:0008006" key="3">
    <source>
        <dbReference type="Google" id="ProtNLM"/>
    </source>
</evidence>
<dbReference type="EMBL" id="BAABDH010000112">
    <property type="protein sequence ID" value="GAA3954183.1"/>
    <property type="molecule type" value="Genomic_DNA"/>
</dbReference>
<keyword evidence="2" id="KW-1185">Reference proteome</keyword>
<evidence type="ECO:0000313" key="1">
    <source>
        <dbReference type="EMBL" id="GAA3954183.1"/>
    </source>
</evidence>